<dbReference type="PROSITE" id="PS50109">
    <property type="entry name" value="HIS_KIN"/>
    <property type="match status" value="1"/>
</dbReference>
<dbReference type="InterPro" id="IPR050640">
    <property type="entry name" value="Bact_2-comp_sensor_kinase"/>
</dbReference>
<evidence type="ECO:0000256" key="6">
    <source>
        <dbReference type="ARBA" id="ARBA00022777"/>
    </source>
</evidence>
<dbReference type="InterPro" id="IPR010559">
    <property type="entry name" value="Sig_transdc_His_kin_internal"/>
</dbReference>
<reference evidence="13 14" key="1">
    <citation type="submission" date="2020-10" db="EMBL/GenBank/DDBJ databases">
        <title>Complete genome sequence of Paludibaculum fermentans P105T, a facultatively anaerobic acidobacterium capable of dissimilatory Fe(III) reduction.</title>
        <authorList>
            <person name="Dedysh S.N."/>
            <person name="Beletsky A.V."/>
            <person name="Kulichevskaya I.S."/>
            <person name="Mardanov A.V."/>
            <person name="Ravin N.V."/>
        </authorList>
    </citation>
    <scope>NUCLEOTIDE SEQUENCE [LARGE SCALE GENOMIC DNA]</scope>
    <source>
        <strain evidence="13 14">P105</strain>
    </source>
</reference>
<keyword evidence="8 11" id="KW-1133">Transmembrane helix</keyword>
<feature type="transmembrane region" description="Helical" evidence="11">
    <location>
        <begin position="156"/>
        <end position="175"/>
    </location>
</feature>
<keyword evidence="5" id="KW-0547">Nucleotide-binding</keyword>
<sequence>MEKQFIILLIKLAAAASIASILARSSKFLNLLLRERRTMLEQLQLSLGISGFCGTGSIVRIYTQSYAAADMCLEGSLLAGLIGGYISGLLTGVICSIPALLHGEYLAMPLYAAVGVMGGLLRDLAYDQEEVWRISPFFDLSVYRLIRYPEARRRSLFQIVGLFTIVLAELMRYTVVRLFGERMIFAFYLPQGGWANTPVFVSTIFTVALPLKIWVSARNERLLENKERLLVEARLSALSAQINPHFLFNTLNTVSSLIRTNPDKARQVVYKLSNILRRLLRKTDNFAPLREELAFIDDYLSIEMTRFGDKLRFVKDVEPGTLDCQIPAMLLQPLVENSIKHGLARKVDGGTIRLESRFERRPEGLRLLLTVADDGVGIEEERLESILEQPGIGVSNVNERLLVLFGANYRLSVTSQSGEGTKTVIEIPA</sequence>
<accession>A0A7S7NLE9</accession>
<feature type="domain" description="Histidine kinase" evidence="12">
    <location>
        <begin position="330"/>
        <end position="429"/>
    </location>
</feature>
<keyword evidence="10 11" id="KW-0472">Membrane</keyword>
<feature type="transmembrane region" description="Helical" evidence="11">
    <location>
        <begin position="43"/>
        <end position="63"/>
    </location>
</feature>
<dbReference type="GO" id="GO:0071555">
    <property type="term" value="P:cell wall organization"/>
    <property type="evidence" value="ECO:0007669"/>
    <property type="project" value="InterPro"/>
</dbReference>
<evidence type="ECO:0000256" key="11">
    <source>
        <dbReference type="SAM" id="Phobius"/>
    </source>
</evidence>
<dbReference type="SUPFAM" id="SSF55874">
    <property type="entry name" value="ATPase domain of HSP90 chaperone/DNA topoisomerase II/histidine kinase"/>
    <property type="match status" value="1"/>
</dbReference>
<dbReference type="SMART" id="SM00387">
    <property type="entry name" value="HATPase_c"/>
    <property type="match status" value="1"/>
</dbReference>
<dbReference type="GO" id="GO:0005524">
    <property type="term" value="F:ATP binding"/>
    <property type="evidence" value="ECO:0007669"/>
    <property type="project" value="UniProtKB-KW"/>
</dbReference>
<keyword evidence="4 11" id="KW-0812">Transmembrane</keyword>
<dbReference type="GO" id="GO:0005886">
    <property type="term" value="C:plasma membrane"/>
    <property type="evidence" value="ECO:0007669"/>
    <property type="project" value="UniProtKB-SubCell"/>
</dbReference>
<dbReference type="InterPro" id="IPR036890">
    <property type="entry name" value="HATPase_C_sf"/>
</dbReference>
<evidence type="ECO:0000256" key="3">
    <source>
        <dbReference type="ARBA" id="ARBA00022679"/>
    </source>
</evidence>
<keyword evidence="2" id="KW-1003">Cell membrane</keyword>
<dbReference type="InterPro" id="IPR011620">
    <property type="entry name" value="Sig_transdc_His_kinase_LytS_TM"/>
</dbReference>
<keyword evidence="3" id="KW-0808">Transferase</keyword>
<evidence type="ECO:0000313" key="13">
    <source>
        <dbReference type="EMBL" id="QOY85786.1"/>
    </source>
</evidence>
<dbReference type="KEGG" id="pfer:IRI77_23565"/>
<evidence type="ECO:0000256" key="10">
    <source>
        <dbReference type="ARBA" id="ARBA00023136"/>
    </source>
</evidence>
<dbReference type="AlphaFoldDB" id="A0A7S7NLE9"/>
<evidence type="ECO:0000259" key="12">
    <source>
        <dbReference type="PROSITE" id="PS50109"/>
    </source>
</evidence>
<keyword evidence="14" id="KW-1185">Reference proteome</keyword>
<evidence type="ECO:0000256" key="7">
    <source>
        <dbReference type="ARBA" id="ARBA00022840"/>
    </source>
</evidence>
<dbReference type="Pfam" id="PF02518">
    <property type="entry name" value="HATPase_c"/>
    <property type="match status" value="1"/>
</dbReference>
<comment type="subcellular location">
    <subcellularLocation>
        <location evidence="1">Cell membrane</location>
        <topology evidence="1">Multi-pass membrane protein</topology>
    </subcellularLocation>
</comment>
<dbReference type="Pfam" id="PF06580">
    <property type="entry name" value="His_kinase"/>
    <property type="match status" value="1"/>
</dbReference>
<evidence type="ECO:0000256" key="9">
    <source>
        <dbReference type="ARBA" id="ARBA00023012"/>
    </source>
</evidence>
<dbReference type="GO" id="GO:0000155">
    <property type="term" value="F:phosphorelay sensor kinase activity"/>
    <property type="evidence" value="ECO:0007669"/>
    <property type="project" value="InterPro"/>
</dbReference>
<dbReference type="Proteomes" id="UP000593892">
    <property type="component" value="Chromosome"/>
</dbReference>
<organism evidence="13 14">
    <name type="scientific">Paludibaculum fermentans</name>
    <dbReference type="NCBI Taxonomy" id="1473598"/>
    <lineage>
        <taxon>Bacteria</taxon>
        <taxon>Pseudomonadati</taxon>
        <taxon>Acidobacteriota</taxon>
        <taxon>Terriglobia</taxon>
        <taxon>Bryobacterales</taxon>
        <taxon>Bryobacteraceae</taxon>
        <taxon>Paludibaculum</taxon>
    </lineage>
</organism>
<protein>
    <submittedName>
        <fullName evidence="13">Histidine kinase</fullName>
    </submittedName>
</protein>
<name>A0A7S7NLE9_PALFE</name>
<evidence type="ECO:0000256" key="8">
    <source>
        <dbReference type="ARBA" id="ARBA00022989"/>
    </source>
</evidence>
<feature type="transmembrane region" description="Helical" evidence="11">
    <location>
        <begin position="75"/>
        <end position="100"/>
    </location>
</feature>
<dbReference type="RefSeq" id="WP_194447455.1">
    <property type="nucleotide sequence ID" value="NZ_CP063849.1"/>
</dbReference>
<dbReference type="InterPro" id="IPR005467">
    <property type="entry name" value="His_kinase_dom"/>
</dbReference>
<dbReference type="InterPro" id="IPR003594">
    <property type="entry name" value="HATPase_dom"/>
</dbReference>
<dbReference type="EMBL" id="CP063849">
    <property type="protein sequence ID" value="QOY85786.1"/>
    <property type="molecule type" value="Genomic_DNA"/>
</dbReference>
<evidence type="ECO:0000256" key="2">
    <source>
        <dbReference type="ARBA" id="ARBA00022475"/>
    </source>
</evidence>
<evidence type="ECO:0000256" key="5">
    <source>
        <dbReference type="ARBA" id="ARBA00022741"/>
    </source>
</evidence>
<keyword evidence="7" id="KW-0067">ATP-binding</keyword>
<evidence type="ECO:0000256" key="1">
    <source>
        <dbReference type="ARBA" id="ARBA00004651"/>
    </source>
</evidence>
<keyword evidence="6 13" id="KW-0418">Kinase</keyword>
<keyword evidence="9" id="KW-0902">Two-component regulatory system</keyword>
<dbReference type="Pfam" id="PF07694">
    <property type="entry name" value="5TM-5TMR_LYT"/>
    <property type="match status" value="1"/>
</dbReference>
<dbReference type="Gene3D" id="3.30.565.10">
    <property type="entry name" value="Histidine kinase-like ATPase, C-terminal domain"/>
    <property type="match status" value="1"/>
</dbReference>
<proteinExistence type="predicted"/>
<dbReference type="PANTHER" id="PTHR34220:SF7">
    <property type="entry name" value="SENSOR HISTIDINE KINASE YPDA"/>
    <property type="match status" value="1"/>
</dbReference>
<evidence type="ECO:0000313" key="14">
    <source>
        <dbReference type="Proteomes" id="UP000593892"/>
    </source>
</evidence>
<dbReference type="PANTHER" id="PTHR34220">
    <property type="entry name" value="SENSOR HISTIDINE KINASE YPDA"/>
    <property type="match status" value="1"/>
</dbReference>
<gene>
    <name evidence="13" type="ORF">IRI77_23565</name>
</gene>
<evidence type="ECO:0000256" key="4">
    <source>
        <dbReference type="ARBA" id="ARBA00022692"/>
    </source>
</evidence>